<keyword evidence="1" id="KW-0472">Membrane</keyword>
<dbReference type="EMBL" id="JANPWB010000009">
    <property type="protein sequence ID" value="KAJ1157158.1"/>
    <property type="molecule type" value="Genomic_DNA"/>
</dbReference>
<keyword evidence="3" id="KW-1185">Reference proteome</keyword>
<accession>A0AAV7S296</accession>
<feature type="transmembrane region" description="Helical" evidence="1">
    <location>
        <begin position="31"/>
        <end position="52"/>
    </location>
</feature>
<reference evidence="2" key="1">
    <citation type="journal article" date="2022" name="bioRxiv">
        <title>Sequencing and chromosome-scale assembly of the giantPleurodeles waltlgenome.</title>
        <authorList>
            <person name="Brown T."/>
            <person name="Elewa A."/>
            <person name="Iarovenko S."/>
            <person name="Subramanian E."/>
            <person name="Araus A.J."/>
            <person name="Petzold A."/>
            <person name="Susuki M."/>
            <person name="Suzuki K.-i.T."/>
            <person name="Hayashi T."/>
            <person name="Toyoda A."/>
            <person name="Oliveira C."/>
            <person name="Osipova E."/>
            <person name="Leigh N.D."/>
            <person name="Simon A."/>
            <person name="Yun M.H."/>
        </authorList>
    </citation>
    <scope>NUCLEOTIDE SEQUENCE</scope>
    <source>
        <strain evidence="2">20211129_DDA</strain>
        <tissue evidence="2">Liver</tissue>
    </source>
</reference>
<organism evidence="2 3">
    <name type="scientific">Pleurodeles waltl</name>
    <name type="common">Iberian ribbed newt</name>
    <dbReference type="NCBI Taxonomy" id="8319"/>
    <lineage>
        <taxon>Eukaryota</taxon>
        <taxon>Metazoa</taxon>
        <taxon>Chordata</taxon>
        <taxon>Craniata</taxon>
        <taxon>Vertebrata</taxon>
        <taxon>Euteleostomi</taxon>
        <taxon>Amphibia</taxon>
        <taxon>Batrachia</taxon>
        <taxon>Caudata</taxon>
        <taxon>Salamandroidea</taxon>
        <taxon>Salamandridae</taxon>
        <taxon>Pleurodelinae</taxon>
        <taxon>Pleurodeles</taxon>
    </lineage>
</organism>
<dbReference type="AlphaFoldDB" id="A0AAV7S296"/>
<evidence type="ECO:0000313" key="2">
    <source>
        <dbReference type="EMBL" id="KAJ1157158.1"/>
    </source>
</evidence>
<keyword evidence="1" id="KW-1133">Transmembrane helix</keyword>
<evidence type="ECO:0000313" key="3">
    <source>
        <dbReference type="Proteomes" id="UP001066276"/>
    </source>
</evidence>
<proteinExistence type="predicted"/>
<dbReference type="Proteomes" id="UP001066276">
    <property type="component" value="Chromosome 5"/>
</dbReference>
<comment type="caution">
    <text evidence="2">The sequence shown here is derived from an EMBL/GenBank/DDBJ whole genome shotgun (WGS) entry which is preliminary data.</text>
</comment>
<name>A0AAV7S296_PLEWA</name>
<sequence>MPLPEIYKVYFPIVDGIVDSAVDGVVADVDVAAVFVAGASAGAAIVMVFFAIGDSLIDDAVVIVFVNDAEEVVVVVTVAIDTIVAEDIFRDKTTIDGTILFDESISGHIFFLEGSLNGVSGTDNAVLVSLLRNLDLFDSLSEAEKPPAFLTLRRN</sequence>
<keyword evidence="1" id="KW-0812">Transmembrane</keyword>
<gene>
    <name evidence="2" type="ORF">NDU88_009873</name>
</gene>
<evidence type="ECO:0000256" key="1">
    <source>
        <dbReference type="SAM" id="Phobius"/>
    </source>
</evidence>
<protein>
    <submittedName>
        <fullName evidence="2">Uncharacterized protein</fullName>
    </submittedName>
</protein>